<evidence type="ECO:0000256" key="1">
    <source>
        <dbReference type="ARBA" id="ARBA00022737"/>
    </source>
</evidence>
<feature type="domain" description="MAM" evidence="4">
    <location>
        <begin position="846"/>
        <end position="1007"/>
    </location>
</feature>
<feature type="domain" description="MAM" evidence="4">
    <location>
        <begin position="2745"/>
        <end position="2906"/>
    </location>
</feature>
<evidence type="ECO:0000313" key="5">
    <source>
        <dbReference type="Proteomes" id="UP000001554"/>
    </source>
</evidence>
<reference evidence="6" key="2">
    <citation type="submission" date="2025-08" db="UniProtKB">
        <authorList>
            <consortium name="RefSeq"/>
        </authorList>
    </citation>
    <scope>IDENTIFICATION</scope>
    <source>
        <strain evidence="6">S238N-H82</strain>
        <tissue evidence="6">Testes</tissue>
    </source>
</reference>
<feature type="domain" description="MAM" evidence="4">
    <location>
        <begin position="2223"/>
        <end position="2388"/>
    </location>
</feature>
<dbReference type="OrthoDB" id="412155at2759"/>
<dbReference type="OMA" id="GTLNIWM"/>
<evidence type="ECO:0000259" key="4">
    <source>
        <dbReference type="PROSITE" id="PS50060"/>
    </source>
</evidence>
<sequence>MTDCRTSGQYYYIEASSPRVQGERAHLVSQTFSGSTGTSQCLSFWYHMYGVGTGALRVRTQINGVDTVRWALTGDQGNQWRNGQVSVGEAGDYQVIIEGEIGTTFRSDISLDDVGFTAGPCSVLPANAAPVVPTTAGPTMLPTTAIAQTAPTDAPGGVNCNFERNVCAWTQVTTDDFDWTRDNSGTPSANTGPAMDHTVGTSQGYYLYIEASNKGTGDIAQVSSPDITATRPKCFRFWYHMWGNTMGSLNVYIQTGPALPSSAVWTRSGDQGNQWREAAIDIYNLQYNILFEAVRGTDVRSDIALDDVTLTDGLCDAPVTSGNTCDFETADICRFSQDTADDFDWTRKTGSTGSGSTGPSQDHTLGTGYYMYTEASGKQQGDVARLLSPQQTADPSGQCLQFYYHLYGTQIGTLNVYTQVGTTAGRPLFTRSGDQDDQWHFAMVDIPETSNYQVVFEGIIGAGVRGDIAIDDVTISYGLCPNGPAVPPTLCDFELDVICLYTQDQSDDFNWRYDSGGTSSGSTGPAVDHTYGTAAGHYMYTEASSPRTPGDVARLLSHLYLNNTLGQCLDFWYHMYGNQIGTLNIYARTGSTYSNVLWSMSADQGNQWNRAQVDLPVDAVYQVVFEGIVGTGVRGDIAIDDVNILPGACPRPGNCNFETAGNRLCTWSNDQTNDEFDWIEGSGSTSSTGTGPSADHTLGDQTGFYMFLEASSPRQPGDRARLVSELFPPVSSFGRCLRFWYHMNGADIGTLRVSLKAQGQTEQPIWELSGDKGDQWLNAQVGISSNNDYTIILEGVRGQSHRGDIAVDDVTFVDSNCNLSPADAVPGAPTVPATTLAAVTAAPGLFDCTFETNLCGWTQDTQDNFDWTRQLGATGSSNTGPSFDHTIGDQTGYYIFIETSSPQVAGDRARVYSPTVVPTSTMCLHFWYHMYGEHIETLNVYIQTGPALPTIPTFQRTGTQGDQWTQAEVEVNTTSPYQVVMEGVRGTGFRGDIALDDITMTTGPCTTGTSYGINCDFEDSNICGYVQKTDDQFDWTWQTGSTGTTNTGPPSDHTLGTPAGHYMYIEASSPRQPGDIAVLTTPTVPGDNRQHCLQFYYHMFGVDIGTLRLWEVRGTEQPRIVWEMSGDQGNQWAAMQWAVTPSIDTYFLFEGIRGNSFRGDISIDDVTYLNDRCIGASTGNCDFEAGPCTWSNTQVGDDFDWTEGSGSTASTGTGPSIDHTTNSDQGKYMFIESSAPTQPGQNARWQSEQFPATAGSTRCIKFWYHMYGSGIGTMNVLIQEQGLPDRILWQLASNQGDQWSDGQVEFTSLDSYRIVFEAVRGLSHTGDIAIDDITFEESGCNLKPIAANPPTSPTLAPTSATTGTFDCDFDTDLCGWIQAVDDEFDWIRQNGGTGSTNTGPTSDHTSGNGFYVFIETSAPQVTGDKARLVSPLVTPTGTKCLTFWYHMYGDNVDSLNVYVQTGPVVGQPIWTNSGTQGNQWNLGQVDIPSSSQYNMVFEGVRGNGFRGDIAVDDVTMTDGSCFGATVSPQAVCGFEDSRLCGFTNDGGDIFDWTWQTGGTGTVNTGPTVDHTYGTSAGHFVFIETSSPRVPGDNAIFLSPTYPTSSPNYCVEFYYHMFGTNIGTLNVYAKKNGNLGPALWTLSGDQGDIWVMAQVTVTADNPFQVAFEGVRGASYRGDIALDDISIVPGGCGTPGTCDFESGLCTWTNDLTGDDFDWVTGSKNSATTQTGPSTDHTTQNDTGTYLYLEASSPRLPGDVARLVSEAFPVATGRCLSFWYHMFGSGMGTLRIVLHETQSRPVSMWEVTGDQGDQWLQGQVPLTTSTSFQIYVEGVRGADYRSDAAIDDIEYTSTACTLMPAGATPATPTGTVPTTPAFTGPTPTPGPFDCDFESGLCGWLQLTDDDFNWSRNQGVTGSSNTGPSSDHTTGNGYYIYIEASGQSTNRTARVMSPLVMPASRNCLQFWYHMYGDDVGTLNVYTRVGSIVGDPLWTRSGTNGDRWVLAQVPVVGLTMYSVVLEGVRGDGFRGDIAVDDVAMLTGDCPPVVVTPSPSAPPTSVTCNFESVSICGYQQSQADDFDWTRGSGGTGTTNTGPATDHTLGTNNGYYMYIETSSPRQPGDKAVLRTPSFPQGNQAQYCVEFYYHMFGDHIGELKVFYVPTQQGSFASPMWELSGDQGDHWYLGQVTVQGDQDFYVEFEAVRGQSFRGDIAIDDVTVRNGACSDPGSCDFENGPCTYTNDPNDDFDWTENSGSTGSTNTGPTTDHTTGTAQGTYYYIETSAPRQPGDVARFVSQEFAPTAGTSYCLSFWYHMLGNGVGALHVVIKEKSGPEIYVWSLFGSQGNQWLQAKVPVSSNDIWQISFDGSRGSNIRGDISIDDIVLQMQPVQGCTLQPSGATPAPPTMSPTQSSLTIDCSFENDTCGWRQATDDDFDWSRQQGSTDTTQTGPGADHTTGNGYYVFIETSTPQVQGDAARLVSPYVSPGTNMCLKFWYHMYGTHVDTLNVYVQTGPALGTAVWTRTGTQGDQWFEGLVQVTASGQYNLVFEGTRGASYRGDIALDDVTFVPGDCPQVVVTPAPSSAPTTQTCDFENQNLCGYTQDGTDDFDWTWATGGTGTTSTGPSADHTYGTPTGHYMYTETSSPRVPGDVARLISPAFQSSVNSYCAEFWYHLYGQHIGTLNVYTKRQGNLGTAVWSMSGDQGDQWYVASVTLDGTTDFQLVFEGVRGQSFRGDIAIDDVTVSSGACVAPGDCDFENGPCTWTNTQTGDEFDWIEGLGATSSPSTGPPSDHTLGTAQGTYMYIESSTPRVPGDRARWESQLFPGSQQSRCMSFWYHMRGPDIGTLTVYVNSGSSDQTVWQLSGDKGNQWLNGKVTVSSATSYQVVFEAVRGSGYQGDIALDDLSFTDGTCAIMPVAATPGGGPTSVPASTAAPGPFNCDFEVDICGWRQADDDNFDWTRHQGSTGTTDTGPSADHTTGSGYYIYIEASNVAVNRTARVISPPVTATTAKCVQFWYHMYGQHVDTLNVYIQTGPSLGSVVWMRTGTQGDNWNYGQIDITAGTSFNVVFEAIRGSGYRGDISLDDISIVDSSCTQGMIKDRKMQES</sequence>
<dbReference type="PROSITE" id="PS50060">
    <property type="entry name" value="MAM_2"/>
    <property type="match status" value="18"/>
</dbReference>
<feature type="region of interest" description="Disordered" evidence="3">
    <location>
        <begin position="2238"/>
        <end position="2266"/>
    </location>
</feature>
<feature type="region of interest" description="Disordered" evidence="3">
    <location>
        <begin position="2424"/>
        <end position="2448"/>
    </location>
</feature>
<feature type="domain" description="MAM" evidence="4">
    <location>
        <begin position="1365"/>
        <end position="1523"/>
    </location>
</feature>
<feature type="domain" description="MAM" evidence="4">
    <location>
        <begin position="2056"/>
        <end position="2221"/>
    </location>
</feature>
<feature type="domain" description="MAM" evidence="4">
    <location>
        <begin position="2409"/>
        <end position="2567"/>
    </location>
</feature>
<feature type="domain" description="MAM" evidence="4">
    <location>
        <begin position="2581"/>
        <end position="2743"/>
    </location>
</feature>
<keyword evidence="5" id="KW-1185">Reference proteome</keyword>
<dbReference type="Proteomes" id="UP000001554">
    <property type="component" value="Chromosome 16"/>
</dbReference>
<dbReference type="Gene3D" id="2.60.120.200">
    <property type="match status" value="18"/>
</dbReference>
<proteinExistence type="predicted"/>
<feature type="region of interest" description="Disordered" evidence="3">
    <location>
        <begin position="1200"/>
        <end position="1222"/>
    </location>
</feature>
<keyword evidence="2" id="KW-1015">Disulfide bond</keyword>
<dbReference type="FunFam" id="2.60.120.200:FF:000182">
    <property type="entry name" value="MAM and LDL-receptor class A domain-containing protein 1"/>
    <property type="match status" value="8"/>
</dbReference>
<dbReference type="InterPro" id="IPR013320">
    <property type="entry name" value="ConA-like_dom_sf"/>
</dbReference>
<feature type="region of interest" description="Disordered" evidence="3">
    <location>
        <begin position="344"/>
        <end position="363"/>
    </location>
</feature>
<feature type="domain" description="MAM" evidence="4">
    <location>
        <begin position="2930"/>
        <end position="3087"/>
    </location>
</feature>
<organism evidence="5 6">
    <name type="scientific">Branchiostoma floridae</name>
    <name type="common">Florida lancelet</name>
    <name type="synonym">Amphioxus</name>
    <dbReference type="NCBI Taxonomy" id="7739"/>
    <lineage>
        <taxon>Eukaryota</taxon>
        <taxon>Metazoa</taxon>
        <taxon>Chordata</taxon>
        <taxon>Cephalochordata</taxon>
        <taxon>Leptocardii</taxon>
        <taxon>Amphioxiformes</taxon>
        <taxon>Branchiostomatidae</taxon>
        <taxon>Branchiostoma</taxon>
    </lineage>
</organism>
<name>A0A9J7HJ54_BRAFL</name>
<protein>
    <submittedName>
        <fullName evidence="6">MAM and LDL-receptor class A domain-containing protein 2-like</fullName>
    </submittedName>
</protein>
<feature type="domain" description="MAM" evidence="4">
    <location>
        <begin position="158"/>
        <end position="317"/>
    </location>
</feature>
<feature type="compositionally biased region" description="Polar residues" evidence="3">
    <location>
        <begin position="2431"/>
        <end position="2443"/>
    </location>
</feature>
<feature type="domain" description="MAM" evidence="4">
    <location>
        <begin position="1179"/>
        <end position="1342"/>
    </location>
</feature>
<dbReference type="GO" id="GO:0016020">
    <property type="term" value="C:membrane"/>
    <property type="evidence" value="ECO:0007669"/>
    <property type="project" value="InterPro"/>
</dbReference>
<feature type="domain" description="MAM" evidence="4">
    <location>
        <begin position="1694"/>
        <end position="1855"/>
    </location>
</feature>
<feature type="domain" description="MAM" evidence="4">
    <location>
        <begin position="653"/>
        <end position="819"/>
    </location>
</feature>
<keyword evidence="1" id="KW-0677">Repeat</keyword>
<feature type="domain" description="MAM" evidence="4">
    <location>
        <begin position="489"/>
        <end position="651"/>
    </location>
</feature>
<feature type="compositionally biased region" description="Low complexity" evidence="3">
    <location>
        <begin position="1202"/>
        <end position="1216"/>
    </location>
</feature>
<dbReference type="Pfam" id="PF00629">
    <property type="entry name" value="MAM"/>
    <property type="match status" value="18"/>
</dbReference>
<dbReference type="PROSITE" id="PS00740">
    <property type="entry name" value="MAM_1"/>
    <property type="match status" value="7"/>
</dbReference>
<evidence type="ECO:0000256" key="3">
    <source>
        <dbReference type="SAM" id="MobiDB-lite"/>
    </source>
</evidence>
<dbReference type="CDD" id="cd06263">
    <property type="entry name" value="MAM"/>
    <property type="match status" value="18"/>
</dbReference>
<feature type="domain" description="MAM" evidence="4">
    <location>
        <begin position="1"/>
        <end position="123"/>
    </location>
</feature>
<gene>
    <name evidence="6" type="primary">LOC118403559</name>
</gene>
<reference evidence="5" key="1">
    <citation type="journal article" date="2020" name="Nat. Ecol. Evol.">
        <title>Deeply conserved synteny resolves early events in vertebrate evolution.</title>
        <authorList>
            <person name="Simakov O."/>
            <person name="Marletaz F."/>
            <person name="Yue J.X."/>
            <person name="O'Connell B."/>
            <person name="Jenkins J."/>
            <person name="Brandt A."/>
            <person name="Calef R."/>
            <person name="Tung C.H."/>
            <person name="Huang T.K."/>
            <person name="Schmutz J."/>
            <person name="Satoh N."/>
            <person name="Yu J.K."/>
            <person name="Putnam N.H."/>
            <person name="Green R.E."/>
            <person name="Rokhsar D.S."/>
        </authorList>
    </citation>
    <scope>NUCLEOTIDE SEQUENCE [LARGE SCALE GENOMIC DNA]</scope>
    <source>
        <strain evidence="5">S238N-H82</strain>
    </source>
</reference>
<feature type="compositionally biased region" description="Low complexity" evidence="3">
    <location>
        <begin position="2248"/>
        <end position="2266"/>
    </location>
</feature>
<feature type="domain" description="MAM" evidence="4">
    <location>
        <begin position="1013"/>
        <end position="1175"/>
    </location>
</feature>
<evidence type="ECO:0000313" key="6">
    <source>
        <dbReference type="RefSeq" id="XP_035658187.1"/>
    </source>
</evidence>
<dbReference type="InterPro" id="IPR000998">
    <property type="entry name" value="MAM_dom"/>
</dbReference>
<dbReference type="SMART" id="SM00137">
    <property type="entry name" value="MAM"/>
    <property type="match status" value="18"/>
</dbReference>
<feature type="domain" description="MAM" evidence="4">
    <location>
        <begin position="1885"/>
        <end position="2042"/>
    </location>
</feature>
<dbReference type="PANTHER" id="PTHR23282">
    <property type="entry name" value="APICAL ENDOSOMAL GLYCOPROTEIN PRECURSOR"/>
    <property type="match status" value="1"/>
</dbReference>
<feature type="domain" description="MAM" evidence="4">
    <location>
        <begin position="323"/>
        <end position="482"/>
    </location>
</feature>
<dbReference type="KEGG" id="bfo:118403559"/>
<feature type="domain" description="MAM" evidence="4">
    <location>
        <begin position="1530"/>
        <end position="1692"/>
    </location>
</feature>
<accession>A0A9J7HJ54</accession>
<dbReference type="SUPFAM" id="SSF49899">
    <property type="entry name" value="Concanavalin A-like lectins/glucanases"/>
    <property type="match status" value="18"/>
</dbReference>
<dbReference type="PANTHER" id="PTHR23282:SF101">
    <property type="entry name" value="MAM DOMAIN-CONTAINING PROTEIN"/>
    <property type="match status" value="1"/>
</dbReference>
<dbReference type="PRINTS" id="PR00020">
    <property type="entry name" value="MAMDOMAIN"/>
</dbReference>
<dbReference type="InterPro" id="IPR051560">
    <property type="entry name" value="MAM_domain-containing"/>
</dbReference>
<dbReference type="RefSeq" id="XP_035658187.1">
    <property type="nucleotide sequence ID" value="XM_035802294.1"/>
</dbReference>
<evidence type="ECO:0000256" key="2">
    <source>
        <dbReference type="ARBA" id="ARBA00023157"/>
    </source>
</evidence>
<dbReference type="GeneID" id="118403559"/>